<gene>
    <name evidence="1" type="ORF">A2419_02765</name>
</gene>
<proteinExistence type="predicted"/>
<protein>
    <submittedName>
        <fullName evidence="1">Uncharacterized protein</fullName>
    </submittedName>
</protein>
<comment type="caution">
    <text evidence="1">The sequence shown here is derived from an EMBL/GenBank/DDBJ whole genome shotgun (WGS) entry which is preliminary data.</text>
</comment>
<organism evidence="1 2">
    <name type="scientific">Candidatus Adlerbacteria bacterium RIFOXYC1_FULL_48_26</name>
    <dbReference type="NCBI Taxonomy" id="1797247"/>
    <lineage>
        <taxon>Bacteria</taxon>
        <taxon>Candidatus Adleribacteriota</taxon>
    </lineage>
</organism>
<name>A0A1F4Y3L4_9BACT</name>
<dbReference type="AlphaFoldDB" id="A0A1F4Y3L4"/>
<evidence type="ECO:0000313" key="2">
    <source>
        <dbReference type="Proteomes" id="UP000176568"/>
    </source>
</evidence>
<sequence length="352" mass="40054">MAVPGVSHTHLNEESDMDTLMSQRFDEASARFRTMVKDVVPNFDDELPWILVTHRYPDTDAYACLWMAVTRIVGDADYCFKMLPAGQRLTDEEAAGHRVLYMDTGGGPLDQHDKDVGKASSFQLMCEHYGFDKEEALWPIIKLTVATDNVEAIDPTSIHYVLSGLAYYHREDTEIDWVVCLSRAFEMFDILHAHEKQRLQGIADFRKFGSRYVLPNRLSVAHVWGRPQLREAAFDLGADVVMWTLNKGKNRNHIGIQLNRHSPEKVEKGMKALMAGLRIAEAKKRGVNTVGHDLREHGQTPELFGGWFLHRSCRLILCGSKSAPLTAEDYTKLTPEEINDILNERLSNDKLW</sequence>
<dbReference type="Proteomes" id="UP000176568">
    <property type="component" value="Unassembled WGS sequence"/>
</dbReference>
<accession>A0A1F4Y3L4</accession>
<reference evidence="1 2" key="1">
    <citation type="journal article" date="2016" name="Nat. Commun.">
        <title>Thousands of microbial genomes shed light on interconnected biogeochemical processes in an aquifer system.</title>
        <authorList>
            <person name="Anantharaman K."/>
            <person name="Brown C.T."/>
            <person name="Hug L.A."/>
            <person name="Sharon I."/>
            <person name="Castelle C.J."/>
            <person name="Probst A.J."/>
            <person name="Thomas B.C."/>
            <person name="Singh A."/>
            <person name="Wilkins M.J."/>
            <person name="Karaoz U."/>
            <person name="Brodie E.L."/>
            <person name="Williams K.H."/>
            <person name="Hubbard S.S."/>
            <person name="Banfield J.F."/>
        </authorList>
    </citation>
    <scope>NUCLEOTIDE SEQUENCE [LARGE SCALE GENOMIC DNA]</scope>
</reference>
<dbReference type="EMBL" id="MEXB01000007">
    <property type="protein sequence ID" value="OGC88565.1"/>
    <property type="molecule type" value="Genomic_DNA"/>
</dbReference>
<evidence type="ECO:0000313" key="1">
    <source>
        <dbReference type="EMBL" id="OGC88565.1"/>
    </source>
</evidence>